<keyword evidence="8" id="KW-1185">Reference proteome</keyword>
<evidence type="ECO:0000313" key="8">
    <source>
        <dbReference type="Proteomes" id="UP001330812"/>
    </source>
</evidence>
<evidence type="ECO:0000313" key="7">
    <source>
        <dbReference type="EMBL" id="WSE30020.1"/>
    </source>
</evidence>
<evidence type="ECO:0000256" key="5">
    <source>
        <dbReference type="ARBA" id="ARBA00023251"/>
    </source>
</evidence>
<reference evidence="7 8" key="1">
    <citation type="journal article" date="2015" name="Int. J. Syst. Evol. Microbiol.">
        <title>Amycolatopsis rhabdoformis sp. nov., an actinomycete isolated from a tropical forest soil.</title>
        <authorList>
            <person name="Souza W.R."/>
            <person name="Silva R.E."/>
            <person name="Goodfellow M."/>
            <person name="Busarakam K."/>
            <person name="Figueiro F.S."/>
            <person name="Ferreira D."/>
            <person name="Rodrigues-Filho E."/>
            <person name="Moraes L.A.B."/>
            <person name="Zucchi T.D."/>
        </authorList>
    </citation>
    <scope>NUCLEOTIDE SEQUENCE [LARGE SCALE GENOMIC DNA]</scope>
    <source>
        <strain evidence="7 8">NCIMB 14900</strain>
    </source>
</reference>
<gene>
    <name evidence="7" type="ORF">VSH64_45735</name>
</gene>
<feature type="domain" description="ABC transporter" evidence="6">
    <location>
        <begin position="5"/>
        <end position="228"/>
    </location>
</feature>
<keyword evidence="4 7" id="KW-0067">ATP-binding</keyword>
<organism evidence="7 8">
    <name type="scientific">Amycolatopsis rhabdoformis</name>
    <dbReference type="NCBI Taxonomy" id="1448059"/>
    <lineage>
        <taxon>Bacteria</taxon>
        <taxon>Bacillati</taxon>
        <taxon>Actinomycetota</taxon>
        <taxon>Actinomycetes</taxon>
        <taxon>Pseudonocardiales</taxon>
        <taxon>Pseudonocardiaceae</taxon>
        <taxon>Amycolatopsis</taxon>
    </lineage>
</organism>
<accession>A0ABZ1I6T7</accession>
<dbReference type="InterPro" id="IPR003439">
    <property type="entry name" value="ABC_transporter-like_ATP-bd"/>
</dbReference>
<dbReference type="SUPFAM" id="SSF52540">
    <property type="entry name" value="P-loop containing nucleoside triphosphate hydrolases"/>
    <property type="match status" value="1"/>
</dbReference>
<dbReference type="GO" id="GO:0005524">
    <property type="term" value="F:ATP binding"/>
    <property type="evidence" value="ECO:0007669"/>
    <property type="project" value="UniProtKB-KW"/>
</dbReference>
<dbReference type="EMBL" id="CP142149">
    <property type="protein sequence ID" value="WSE30020.1"/>
    <property type="molecule type" value="Genomic_DNA"/>
</dbReference>
<comment type="subcellular location">
    <subcellularLocation>
        <location evidence="1">Cell membrane</location>
        <topology evidence="1">Peripheral membrane protein</topology>
    </subcellularLocation>
</comment>
<dbReference type="PANTHER" id="PTHR42711:SF17">
    <property type="entry name" value="ABC TRANSPORTER ATP-BINDING PROTEIN"/>
    <property type="match status" value="1"/>
</dbReference>
<evidence type="ECO:0000256" key="1">
    <source>
        <dbReference type="ARBA" id="ARBA00004202"/>
    </source>
</evidence>
<proteinExistence type="predicted"/>
<keyword evidence="3" id="KW-0547">Nucleotide-binding</keyword>
<dbReference type="Proteomes" id="UP001330812">
    <property type="component" value="Chromosome"/>
</dbReference>
<keyword evidence="2" id="KW-0813">Transport</keyword>
<dbReference type="Pfam" id="PF00005">
    <property type="entry name" value="ABC_tran"/>
    <property type="match status" value="1"/>
</dbReference>
<dbReference type="SMART" id="SM00382">
    <property type="entry name" value="AAA"/>
    <property type="match status" value="1"/>
</dbReference>
<evidence type="ECO:0000256" key="2">
    <source>
        <dbReference type="ARBA" id="ARBA00022448"/>
    </source>
</evidence>
<sequence length="303" mass="32020">MSEAFSLRGLSKRFGPVHAVEELTLEVDRGEVVALLGPNGAGKSTTIDMLLGLTRPDEGDVQVFGGDPRAAVDAGRMAAMVQNGFLLRDTTPAELVALMRSMYRAPLPTAEVFERAGIAEFANRRCGKLSGGQLQRVRYALALAGDPELLVLDEPTAAMDVDGRRSFWASMHEFSAGGRTVLFATHYLAEAEDYADRVVLVRHGRVVADGTVAEVRAAVSGRVLRAVVPGASEAALAQLAGVTTARVQGGRAELSCADSDRAIRALLTTFPDASDIEITAVGLEEAFLALTADAADEPEGALR</sequence>
<protein>
    <submittedName>
        <fullName evidence="7">ABC transporter ATP-binding protein</fullName>
    </submittedName>
</protein>
<dbReference type="InterPro" id="IPR027417">
    <property type="entry name" value="P-loop_NTPase"/>
</dbReference>
<dbReference type="RefSeq" id="WP_326568977.1">
    <property type="nucleotide sequence ID" value="NZ_CP142149.1"/>
</dbReference>
<evidence type="ECO:0000256" key="3">
    <source>
        <dbReference type="ARBA" id="ARBA00022741"/>
    </source>
</evidence>
<dbReference type="Gene3D" id="3.40.50.300">
    <property type="entry name" value="P-loop containing nucleotide triphosphate hydrolases"/>
    <property type="match status" value="1"/>
</dbReference>
<name>A0ABZ1I6T7_9PSEU</name>
<dbReference type="CDD" id="cd03230">
    <property type="entry name" value="ABC_DR_subfamily_A"/>
    <property type="match status" value="1"/>
</dbReference>
<evidence type="ECO:0000259" key="6">
    <source>
        <dbReference type="PROSITE" id="PS50893"/>
    </source>
</evidence>
<dbReference type="InterPro" id="IPR050763">
    <property type="entry name" value="ABC_transporter_ATP-binding"/>
</dbReference>
<evidence type="ECO:0000256" key="4">
    <source>
        <dbReference type="ARBA" id="ARBA00022840"/>
    </source>
</evidence>
<dbReference type="InterPro" id="IPR003593">
    <property type="entry name" value="AAA+_ATPase"/>
</dbReference>
<dbReference type="PROSITE" id="PS50893">
    <property type="entry name" value="ABC_TRANSPORTER_2"/>
    <property type="match status" value="1"/>
</dbReference>
<dbReference type="PANTHER" id="PTHR42711">
    <property type="entry name" value="ABC TRANSPORTER ATP-BINDING PROTEIN"/>
    <property type="match status" value="1"/>
</dbReference>
<keyword evidence="5" id="KW-0046">Antibiotic resistance</keyword>